<evidence type="ECO:0000259" key="2">
    <source>
        <dbReference type="Pfam" id="PF01476"/>
    </source>
</evidence>
<accession>A0A6C7E8N1</accession>
<dbReference type="AlphaFoldDB" id="A0A6C7E8N1"/>
<keyword evidence="4" id="KW-1185">Reference proteome</keyword>
<protein>
    <recommendedName>
        <fullName evidence="2">LysM domain-containing protein</fullName>
    </recommendedName>
</protein>
<dbReference type="InterPro" id="IPR018392">
    <property type="entry name" value="LysM"/>
</dbReference>
<feature type="compositionally biased region" description="Low complexity" evidence="1">
    <location>
        <begin position="96"/>
        <end position="112"/>
    </location>
</feature>
<evidence type="ECO:0000256" key="1">
    <source>
        <dbReference type="SAM" id="MobiDB-lite"/>
    </source>
</evidence>
<dbReference type="EMBL" id="AP012057">
    <property type="protein sequence ID" value="BAN01559.1"/>
    <property type="molecule type" value="Genomic_DNA"/>
</dbReference>
<feature type="region of interest" description="Disordered" evidence="1">
    <location>
        <begin position="96"/>
        <end position="127"/>
    </location>
</feature>
<proteinExistence type="predicted"/>
<dbReference type="RefSeq" id="WP_015440806.1">
    <property type="nucleotide sequence ID" value="NC_020520.1"/>
</dbReference>
<feature type="domain" description="LysM" evidence="2">
    <location>
        <begin position="443"/>
        <end position="492"/>
    </location>
</feature>
<sequence length="654" mass="68443">MDEITMFAELRPSDAMTDAELADIRAELFPHLEPQPDARPAAARQEEVDLTVRTLPIGDAESQRPQRRSRTVASAAAAVAVLGLGGLWAAANRDDGAAPAPAAQPAGATTAPDVSRPPDNSAASTSSSLPLCTDAGCDGFDPLPVNDGATDFYLGPESLGEPVVHTDWFDTLTRCVTLSADLGSCDKIEGIAGVNLVSYPLDTGEPAATDDAQSGPEISIGTTFTDLDPATYATRWGPTQGDGPQTNTTVRGHPAINYLNETDPAVIWQERPGVLVWVAVPPAREDDLMDIAEAIRVTDGPATIPNRVIITDLAEPWDAWDNDGDGLIVATSDGQECVGLNYIDTCGSDISQRTIVRIHSDGTATIAGSTTANATSIRITTTGNDPIEINTIPFANYPSRYYSTTVPAGVVETIIWLDSTGTELDRYTPQLTAPDSSDGVQLYTTIDGDTLATIAEQFGFSPDDTAPIAAHNGWTGIGPDDPLDAGTVVMIPPTTIRPTTTMVPEPTCADGDQTAIPSVAGMAYPAAVDKLLASGLSFEVMREAPPEGETATDNDYAVVDQGTTPGDTVACGAEVRITAAWRPGKLHPIEPGETWESIAATQDIPVVELLGFNGFTVAELEAAGESTTSPLEVGRAISLSIRQPTLNTVPAPTG</sequence>
<dbReference type="KEGG" id="aym:YM304_12450"/>
<organism evidence="3 4">
    <name type="scientific">Ilumatobacter coccineus (strain NBRC 103263 / KCTC 29153 / YM16-304)</name>
    <dbReference type="NCBI Taxonomy" id="1313172"/>
    <lineage>
        <taxon>Bacteria</taxon>
        <taxon>Bacillati</taxon>
        <taxon>Actinomycetota</taxon>
        <taxon>Acidimicrobiia</taxon>
        <taxon>Acidimicrobiales</taxon>
        <taxon>Ilumatobacteraceae</taxon>
        <taxon>Ilumatobacter</taxon>
    </lineage>
</organism>
<gene>
    <name evidence="3" type="ORF">YM304_12450</name>
</gene>
<evidence type="ECO:0000313" key="4">
    <source>
        <dbReference type="Proteomes" id="UP000011863"/>
    </source>
</evidence>
<dbReference type="Pfam" id="PF01476">
    <property type="entry name" value="LysM"/>
    <property type="match status" value="1"/>
</dbReference>
<dbReference type="Proteomes" id="UP000011863">
    <property type="component" value="Chromosome"/>
</dbReference>
<dbReference type="Gene3D" id="3.30.10.20">
    <property type="match status" value="1"/>
</dbReference>
<dbReference type="Gene3D" id="3.10.350.10">
    <property type="entry name" value="LysM domain"/>
    <property type="match status" value="1"/>
</dbReference>
<dbReference type="InterPro" id="IPR036779">
    <property type="entry name" value="LysM_dom_sf"/>
</dbReference>
<reference evidence="3 4" key="1">
    <citation type="journal article" date="2013" name="Int. J. Syst. Evol. Microbiol.">
        <title>Ilumatobacter nonamiense sp. nov. and Ilumatobacter coccineum sp. nov., isolated from seashore sand.</title>
        <authorList>
            <person name="Matsumoto A."/>
            <person name="Kasai H."/>
            <person name="Matsuo Y."/>
            <person name="Shizuri Y."/>
            <person name="Ichikawa N."/>
            <person name="Fujita N."/>
            <person name="Omura S."/>
            <person name="Takahashi Y."/>
        </authorList>
    </citation>
    <scope>NUCLEOTIDE SEQUENCE [LARGE SCALE GENOMIC DNA]</scope>
    <source>
        <strain evidence="4">NBRC 103263 / KCTC 29153 / YM16-304</strain>
    </source>
</reference>
<evidence type="ECO:0000313" key="3">
    <source>
        <dbReference type="EMBL" id="BAN01559.1"/>
    </source>
</evidence>
<name>A0A6C7E8N1_ILUCY</name>